<proteinExistence type="predicted"/>
<reference evidence="2" key="1">
    <citation type="submission" date="2025-08" db="UniProtKB">
        <authorList>
            <consortium name="RefSeq"/>
        </authorList>
    </citation>
    <scope>IDENTIFICATION</scope>
    <source>
        <tissue evidence="2">Whole organism</tissue>
    </source>
</reference>
<dbReference type="Proteomes" id="UP000504606">
    <property type="component" value="Unplaced"/>
</dbReference>
<accession>A0A6J1SIG6</accession>
<evidence type="ECO:0000313" key="2">
    <source>
        <dbReference type="RefSeq" id="XP_026281029.1"/>
    </source>
</evidence>
<dbReference type="OrthoDB" id="6222486at2759"/>
<dbReference type="CDD" id="cd09271">
    <property type="entry name" value="RNase_H2-C"/>
    <property type="match status" value="1"/>
</dbReference>
<keyword evidence="1" id="KW-1185">Reference proteome</keyword>
<name>A0A6J1SIG6_FRAOC</name>
<dbReference type="KEGG" id="foc:113208298"/>
<gene>
    <name evidence="2" type="primary">LOC113208298</name>
</gene>
<protein>
    <submittedName>
        <fullName evidence="2">Ribonuclease H2 subunit C</fullName>
    </submittedName>
</protein>
<dbReference type="GeneID" id="113208298"/>
<dbReference type="GO" id="GO:0032299">
    <property type="term" value="C:ribonuclease H2 complex"/>
    <property type="evidence" value="ECO:0007669"/>
    <property type="project" value="InterPro"/>
</dbReference>
<dbReference type="AlphaFoldDB" id="A0A6J1SIG6"/>
<sequence>MAIHLNCSVKTVENFPDNQPVIHYMPCEIKSNGPAGVSTYFKPVDNEKDSKFKKASFRGRPLQGEDISLPSGYRGLVVQETKQPLVENVERTMHVSHIFDRLTYWNWDKVPSANDPFISALSWIDISEALHSPIESISD</sequence>
<dbReference type="InterPro" id="IPR013924">
    <property type="entry name" value="RNase_H2_suC"/>
</dbReference>
<dbReference type="GO" id="GO:0006401">
    <property type="term" value="P:RNA catabolic process"/>
    <property type="evidence" value="ECO:0007669"/>
    <property type="project" value="InterPro"/>
</dbReference>
<dbReference type="PANTHER" id="PTHR47204">
    <property type="entry name" value="OS02G0168900 PROTEIN"/>
    <property type="match status" value="1"/>
</dbReference>
<dbReference type="PANTHER" id="PTHR47204:SF1">
    <property type="entry name" value="RIBONUCLEASE H2 SUBUNIT C"/>
    <property type="match status" value="1"/>
</dbReference>
<organism evidence="1 2">
    <name type="scientific">Frankliniella occidentalis</name>
    <name type="common">Western flower thrips</name>
    <name type="synonym">Euthrips occidentalis</name>
    <dbReference type="NCBI Taxonomy" id="133901"/>
    <lineage>
        <taxon>Eukaryota</taxon>
        <taxon>Metazoa</taxon>
        <taxon>Ecdysozoa</taxon>
        <taxon>Arthropoda</taxon>
        <taxon>Hexapoda</taxon>
        <taxon>Insecta</taxon>
        <taxon>Pterygota</taxon>
        <taxon>Neoptera</taxon>
        <taxon>Paraneoptera</taxon>
        <taxon>Thysanoptera</taxon>
        <taxon>Terebrantia</taxon>
        <taxon>Thripoidea</taxon>
        <taxon>Thripidae</taxon>
        <taxon>Frankliniella</taxon>
    </lineage>
</organism>
<dbReference type="Pfam" id="PF08615">
    <property type="entry name" value="RNase_H2_suC"/>
    <property type="match status" value="1"/>
</dbReference>
<dbReference type="RefSeq" id="XP_026281029.1">
    <property type="nucleotide sequence ID" value="XM_026425244.2"/>
</dbReference>
<evidence type="ECO:0000313" key="1">
    <source>
        <dbReference type="Proteomes" id="UP000504606"/>
    </source>
</evidence>
<dbReference type="Gene3D" id="2.40.128.680">
    <property type="match status" value="1"/>
</dbReference>